<gene>
    <name evidence="2" type="ORF">ABID24_000038</name>
</gene>
<dbReference type="SUPFAM" id="SSF47413">
    <property type="entry name" value="lambda repressor-like DNA-binding domains"/>
    <property type="match status" value="1"/>
</dbReference>
<organism evidence="2 3">
    <name type="scientific">Blautia caecimuris</name>
    <dbReference type="NCBI Taxonomy" id="1796615"/>
    <lineage>
        <taxon>Bacteria</taxon>
        <taxon>Bacillati</taxon>
        <taxon>Bacillota</taxon>
        <taxon>Clostridia</taxon>
        <taxon>Lachnospirales</taxon>
        <taxon>Lachnospiraceae</taxon>
        <taxon>Blautia</taxon>
    </lineage>
</organism>
<dbReference type="EMBL" id="JBEPMJ010000001">
    <property type="protein sequence ID" value="MET3748822.1"/>
    <property type="molecule type" value="Genomic_DNA"/>
</dbReference>
<dbReference type="InterPro" id="IPR001387">
    <property type="entry name" value="Cro/C1-type_HTH"/>
</dbReference>
<feature type="domain" description="HTH cro/C1-type" evidence="1">
    <location>
        <begin position="8"/>
        <end position="62"/>
    </location>
</feature>
<evidence type="ECO:0000313" key="2">
    <source>
        <dbReference type="EMBL" id="MET3748822.1"/>
    </source>
</evidence>
<accession>A0ABV2LX83</accession>
<dbReference type="RefSeq" id="WP_257463657.1">
    <property type="nucleotide sequence ID" value="NZ_JANJZT010000001.1"/>
</dbReference>
<dbReference type="CDD" id="cd00093">
    <property type="entry name" value="HTH_XRE"/>
    <property type="match status" value="1"/>
</dbReference>
<name>A0ABV2LX83_9FIRM</name>
<sequence>MSEFSNILSQFIHEKNIKVYPLSKYCDFDRATMYKIINGKRNPPSRDIIEKMSDFMRLTPTEDEQFKEAYEISRIGANNYYRRKSTENFLMHFPDKFSIHTGSAADSGFKNESRTPACASIQTQVELNYALRNILLTESGKGEGKAALFMQPDHEGLFSLLSSLNLGYTLEIRHIFCLSNSEILNKDHELYNLEYFNNIFPLYLRNLNYQASYFYDSIHSHFFNLNVLPYFIVTSRYAVSFSSDYQYGIFYSDPNIVAQFWKIFYSFQTKCTPLFQIFHMLPNNLHMLQNISLNAADSYLLQPEACFTPFITDRILEHALSPMLPDRNRLLPLIGAFFNKNTENLASMHVYFTKTGIQRFTQTGLLKEIPSDFYRPFLPTERLQMLQKLLPCCSQGTYRMLKQPLDQLPINLHLCVNETMGYFSFDNAENQTTYLMFNETGLLSVFLDYLQSLEDTCFYTPEETVDFIKCEIRTLQYRQLCSKKEAVLPPPSKISKRTL</sequence>
<proteinExistence type="predicted"/>
<evidence type="ECO:0000313" key="3">
    <source>
        <dbReference type="Proteomes" id="UP001549106"/>
    </source>
</evidence>
<keyword evidence="3" id="KW-1185">Reference proteome</keyword>
<protein>
    <recommendedName>
        <fullName evidence="1">HTH cro/C1-type domain-containing protein</fullName>
    </recommendedName>
</protein>
<dbReference type="Pfam" id="PF13443">
    <property type="entry name" value="HTH_26"/>
    <property type="match status" value="1"/>
</dbReference>
<reference evidence="2 3" key="1">
    <citation type="submission" date="2024-06" db="EMBL/GenBank/DDBJ databases">
        <title>Genomic Encyclopedia of Type Strains, Phase IV (KMG-IV): sequencing the most valuable type-strain genomes for metagenomic binning, comparative biology and taxonomic classification.</title>
        <authorList>
            <person name="Goeker M."/>
        </authorList>
    </citation>
    <scope>NUCLEOTIDE SEQUENCE [LARGE SCALE GENOMIC DNA]</scope>
    <source>
        <strain evidence="2 3">DSM 29492</strain>
    </source>
</reference>
<dbReference type="Proteomes" id="UP001549106">
    <property type="component" value="Unassembled WGS sequence"/>
</dbReference>
<comment type="caution">
    <text evidence="2">The sequence shown here is derived from an EMBL/GenBank/DDBJ whole genome shotgun (WGS) entry which is preliminary data.</text>
</comment>
<dbReference type="InterPro" id="IPR010982">
    <property type="entry name" value="Lambda_DNA-bd_dom_sf"/>
</dbReference>
<evidence type="ECO:0000259" key="1">
    <source>
        <dbReference type="Pfam" id="PF13443"/>
    </source>
</evidence>